<reference evidence="2" key="1">
    <citation type="journal article" date="2016" name="Nature">
        <title>Genome evolution in the allotetraploid frog Xenopus laevis.</title>
        <authorList>
            <person name="Session A.M."/>
            <person name="Uno Y."/>
            <person name="Kwon T."/>
            <person name="Chapman J.A."/>
            <person name="Toyoda A."/>
            <person name="Takahashi S."/>
            <person name="Fukui A."/>
            <person name="Hikosaka A."/>
            <person name="Suzuki A."/>
            <person name="Kondo M."/>
            <person name="van Heeringen S.J."/>
            <person name="Quigley I."/>
            <person name="Heinz S."/>
            <person name="Ogino H."/>
            <person name="Ochi H."/>
            <person name="Hellsten U."/>
            <person name="Lyons J.B."/>
            <person name="Simakov O."/>
            <person name="Putnam N."/>
            <person name="Stites J."/>
            <person name="Kuroki Y."/>
            <person name="Tanaka T."/>
            <person name="Michiue T."/>
            <person name="Watanabe M."/>
            <person name="Bogdanovic O."/>
            <person name="Lister R."/>
            <person name="Georgiou G."/>
            <person name="Paranjpe S.S."/>
            <person name="van Kruijsbergen I."/>
            <person name="Shu S."/>
            <person name="Carlson J."/>
            <person name="Kinoshita T."/>
            <person name="Ohta Y."/>
            <person name="Mawaribuchi S."/>
            <person name="Jenkins J."/>
            <person name="Grimwood J."/>
            <person name="Schmutz J."/>
            <person name="Mitros T."/>
            <person name="Mozaffari S.V."/>
            <person name="Suzuki Y."/>
            <person name="Haramoto Y."/>
            <person name="Yamamoto T.S."/>
            <person name="Takagi C."/>
            <person name="Heald R."/>
            <person name="Miller K."/>
            <person name="Haudenschild C."/>
            <person name="Kitzman J."/>
            <person name="Nakayama T."/>
            <person name="Izutsu Y."/>
            <person name="Robert J."/>
            <person name="Fortriede J."/>
            <person name="Burns K."/>
            <person name="Lotay V."/>
            <person name="Karimi K."/>
            <person name="Yasuoka Y."/>
            <person name="Dichmann D.S."/>
            <person name="Flajnik M.F."/>
            <person name="Houston D.W."/>
            <person name="Shendure J."/>
            <person name="DuPasquier L."/>
            <person name="Vize P.D."/>
            <person name="Zorn A.M."/>
            <person name="Ito M."/>
            <person name="Marcotte E.M."/>
            <person name="Wallingford J.B."/>
            <person name="Ito Y."/>
            <person name="Asashima M."/>
            <person name="Ueno N."/>
            <person name="Matsuda Y."/>
            <person name="Veenstra G.J."/>
            <person name="Fujiyama A."/>
            <person name="Harland R.M."/>
            <person name="Taira M."/>
            <person name="Rokhsar D.S."/>
        </authorList>
    </citation>
    <scope>NUCLEOTIDE SEQUENCE [LARGE SCALE GENOMIC DNA]</scope>
    <source>
        <strain evidence="2">J</strain>
    </source>
</reference>
<dbReference type="Proteomes" id="UP000694892">
    <property type="component" value="Chromosome 3S"/>
</dbReference>
<organism evidence="1 2">
    <name type="scientific">Xenopus laevis</name>
    <name type="common">African clawed frog</name>
    <dbReference type="NCBI Taxonomy" id="8355"/>
    <lineage>
        <taxon>Eukaryota</taxon>
        <taxon>Metazoa</taxon>
        <taxon>Chordata</taxon>
        <taxon>Craniata</taxon>
        <taxon>Vertebrata</taxon>
        <taxon>Euteleostomi</taxon>
        <taxon>Amphibia</taxon>
        <taxon>Batrachia</taxon>
        <taxon>Anura</taxon>
        <taxon>Pipoidea</taxon>
        <taxon>Pipidae</taxon>
        <taxon>Xenopodinae</taxon>
        <taxon>Xenopus</taxon>
        <taxon>Xenopus</taxon>
    </lineage>
</organism>
<sequence>MFVTIQKMINKFVLMNKFSRFSHKILTTYTSNLGLGVPEIENYYKATILEQSREIWTQDLSKQWVEIEQDQLPVKSFRSVLESRLNWKISPNISNPITANTILIWREFTKLCSNDPLARSTPIPLINLSTALKNLPLENWIDQGIKSIDDLLVGTEIKTFEELVLSYNIPESDKPKYLKIHKFLSKYPSTPISILPQINKLLDPQNKI</sequence>
<accession>A0A974HQF7</accession>
<protein>
    <submittedName>
        <fullName evidence="1">Uncharacterized protein</fullName>
    </submittedName>
</protein>
<evidence type="ECO:0000313" key="2">
    <source>
        <dbReference type="Proteomes" id="UP000694892"/>
    </source>
</evidence>
<gene>
    <name evidence="1" type="ORF">XELAEV_18020164mg</name>
</gene>
<evidence type="ECO:0000313" key="1">
    <source>
        <dbReference type="EMBL" id="OCT86480.1"/>
    </source>
</evidence>
<proteinExistence type="predicted"/>
<dbReference type="EMBL" id="CM004471">
    <property type="protein sequence ID" value="OCT86480.1"/>
    <property type="molecule type" value="Genomic_DNA"/>
</dbReference>
<dbReference type="AlphaFoldDB" id="A0A974HQF7"/>
<name>A0A974HQF7_XENLA</name>